<dbReference type="Proteomes" id="UP001597351">
    <property type="component" value="Unassembled WGS sequence"/>
</dbReference>
<dbReference type="EMBL" id="JBHUGD010000003">
    <property type="protein sequence ID" value="MFD1947803.1"/>
    <property type="molecule type" value="Genomic_DNA"/>
</dbReference>
<keyword evidence="1" id="KW-1133">Transmembrane helix</keyword>
<evidence type="ECO:0000313" key="3">
    <source>
        <dbReference type="EMBL" id="MFD1947803.1"/>
    </source>
</evidence>
<keyword evidence="1" id="KW-0472">Membrane</keyword>
<evidence type="ECO:0000259" key="2">
    <source>
        <dbReference type="Pfam" id="PF08044"/>
    </source>
</evidence>
<keyword evidence="4" id="KW-1185">Reference proteome</keyword>
<evidence type="ECO:0000313" key="4">
    <source>
        <dbReference type="Proteomes" id="UP001597351"/>
    </source>
</evidence>
<dbReference type="Pfam" id="PF08044">
    <property type="entry name" value="DUF1707"/>
    <property type="match status" value="1"/>
</dbReference>
<proteinExistence type="predicted"/>
<feature type="domain" description="DUF1707" evidence="2">
    <location>
        <begin position="8"/>
        <end position="58"/>
    </location>
</feature>
<evidence type="ECO:0000256" key="1">
    <source>
        <dbReference type="SAM" id="Phobius"/>
    </source>
</evidence>
<protein>
    <submittedName>
        <fullName evidence="3">DUF1707 domain-containing protein</fullName>
    </submittedName>
</protein>
<gene>
    <name evidence="3" type="ORF">ACFSDE_13465</name>
</gene>
<dbReference type="InterPro" id="IPR012551">
    <property type="entry name" value="DUF1707_SHOCT-like"/>
</dbReference>
<dbReference type="RefSeq" id="WP_343919233.1">
    <property type="nucleotide sequence ID" value="NZ_BAAAJT010000002.1"/>
</dbReference>
<name>A0ABW4TMW1_9ACTN</name>
<accession>A0ABW4TMW1</accession>
<reference evidence="4" key="1">
    <citation type="journal article" date="2019" name="Int. J. Syst. Evol. Microbiol.">
        <title>The Global Catalogue of Microorganisms (GCM) 10K type strain sequencing project: providing services to taxonomists for standard genome sequencing and annotation.</title>
        <authorList>
            <consortium name="The Broad Institute Genomics Platform"/>
            <consortium name="The Broad Institute Genome Sequencing Center for Infectious Disease"/>
            <person name="Wu L."/>
            <person name="Ma J."/>
        </authorList>
    </citation>
    <scope>NUCLEOTIDE SEQUENCE [LARGE SCALE GENOMIC DNA]</scope>
    <source>
        <strain evidence="4">CGMCC 1.12477</strain>
    </source>
</reference>
<organism evidence="3 4">
    <name type="scientific">Nocardioides aestuarii</name>
    <dbReference type="NCBI Taxonomy" id="252231"/>
    <lineage>
        <taxon>Bacteria</taxon>
        <taxon>Bacillati</taxon>
        <taxon>Actinomycetota</taxon>
        <taxon>Actinomycetes</taxon>
        <taxon>Propionibacteriales</taxon>
        <taxon>Nocardioidaceae</taxon>
        <taxon>Nocardioides</taxon>
    </lineage>
</organism>
<comment type="caution">
    <text evidence="3">The sequence shown here is derived from an EMBL/GenBank/DDBJ whole genome shotgun (WGS) entry which is preliminary data.</text>
</comment>
<keyword evidence="1" id="KW-0812">Transmembrane</keyword>
<sequence length="284" mass="30077">MIDPFKKAKDGDRNAAADVVRAAFAHGRISQPDHDLRLQRIDQAQTIAELQAITRELPAVTTAAPVPQRPTDVLGATRAATPTAYGAARPEEGRRTFVGIIVAAIIAVVLLGVGLAGVLFVGTVGGVGSGGDSASSTQVERAVPDLTSAKGFDEFVAALRQKTGTTVVFDATVYPRYAVVEVPVDENGQRSYGWYYDGAWQKWTGKGTAQTERFDLADLDGPVVASVLRKAGKLVEEPTSTYVLVSSLGREAGTCFSAYATNDYGETAYVDATCAGKVVRRYVS</sequence>
<feature type="transmembrane region" description="Helical" evidence="1">
    <location>
        <begin position="97"/>
        <end position="121"/>
    </location>
</feature>